<keyword evidence="2 8" id="KW-0285">Flavoprotein</keyword>
<dbReference type="InterPro" id="IPR004653">
    <property type="entry name" value="DusA"/>
</dbReference>
<name>A0A7C4ZH59_9DEIN</name>
<evidence type="ECO:0000259" key="11">
    <source>
        <dbReference type="Pfam" id="PF01207"/>
    </source>
</evidence>
<feature type="binding site" evidence="10">
    <location>
        <begin position="204"/>
        <end position="206"/>
    </location>
    <ligand>
        <name>FMN</name>
        <dbReference type="ChEBI" id="CHEBI:58210"/>
    </ligand>
</feature>
<evidence type="ECO:0000256" key="6">
    <source>
        <dbReference type="ARBA" id="ARBA00022884"/>
    </source>
</evidence>
<dbReference type="InterPro" id="IPR001269">
    <property type="entry name" value="DUS_fam"/>
</dbReference>
<dbReference type="Gene3D" id="3.20.20.70">
    <property type="entry name" value="Aldolase class I"/>
    <property type="match status" value="1"/>
</dbReference>
<evidence type="ECO:0000256" key="3">
    <source>
        <dbReference type="ARBA" id="ARBA00022643"/>
    </source>
</evidence>
<feature type="binding site" evidence="10">
    <location>
        <begin position="10"/>
        <end position="12"/>
    </location>
    <ligand>
        <name>FMN</name>
        <dbReference type="ChEBI" id="CHEBI:58210"/>
    </ligand>
</feature>
<dbReference type="Gene3D" id="1.20.120.1460">
    <property type="match status" value="1"/>
</dbReference>
<evidence type="ECO:0000256" key="5">
    <source>
        <dbReference type="ARBA" id="ARBA00022857"/>
    </source>
</evidence>
<accession>A0A7C4ZH59</accession>
<keyword evidence="7 8" id="KW-0560">Oxidoreductase</keyword>
<dbReference type="NCBIfam" id="NF008774">
    <property type="entry name" value="PRK11815.1"/>
    <property type="match status" value="1"/>
</dbReference>
<dbReference type="AlphaFoldDB" id="A0A7C4ZH59"/>
<comment type="function">
    <text evidence="8">Catalyzes the synthesis of 5,6-dihydrouridine (D), a modified base found in the D-loop of most tRNAs, via the reduction of the C5-C6 double bond in target uridines.</text>
</comment>
<feature type="binding site" evidence="10">
    <location>
        <begin position="226"/>
        <end position="227"/>
    </location>
    <ligand>
        <name>FMN</name>
        <dbReference type="ChEBI" id="CHEBI:58210"/>
    </ligand>
</feature>
<evidence type="ECO:0000256" key="2">
    <source>
        <dbReference type="ARBA" id="ARBA00022630"/>
    </source>
</evidence>
<evidence type="ECO:0000256" key="10">
    <source>
        <dbReference type="PIRSR" id="PIRSR006621-2"/>
    </source>
</evidence>
<keyword evidence="3 8" id="KW-0288">FMN</keyword>
<keyword evidence="4 8" id="KW-0819">tRNA processing</keyword>
<evidence type="ECO:0000313" key="12">
    <source>
        <dbReference type="EMBL" id="HGY09479.1"/>
    </source>
</evidence>
<dbReference type="InterPro" id="IPR035587">
    <property type="entry name" value="DUS-like_FMN-bd"/>
</dbReference>
<keyword evidence="5" id="KW-0521">NADP</keyword>
<protein>
    <recommendedName>
        <fullName evidence="8">tRNA-dihydrouridine synthase</fullName>
        <ecNumber evidence="8">1.3.1.-</ecNumber>
    </recommendedName>
</protein>
<dbReference type="PANTHER" id="PTHR42907">
    <property type="entry name" value="FMN-LINKED OXIDOREDUCTASES SUPERFAMILY PROTEIN"/>
    <property type="match status" value="1"/>
</dbReference>
<feature type="binding site" evidence="10">
    <location>
        <position position="63"/>
    </location>
    <ligand>
        <name>FMN</name>
        <dbReference type="ChEBI" id="CHEBI:58210"/>
    </ligand>
</feature>
<dbReference type="CDD" id="cd02801">
    <property type="entry name" value="DUS_like_FMN"/>
    <property type="match status" value="1"/>
</dbReference>
<dbReference type="GO" id="GO:0000049">
    <property type="term" value="F:tRNA binding"/>
    <property type="evidence" value="ECO:0007669"/>
    <property type="project" value="UniProtKB-KW"/>
</dbReference>
<sequence>MSERRLSLAPMMERTDRHFRFLMRLITRRTRLYSEMVVDRTLIHGDAARHLDYHPAEHPVALQLGSADPGLAARAVAVARPWGYDEINLNVGCPSPRVQAGGFGVVLMRTPERVAEIVRAVYEETGVRLSVKHRVGLDEHGDYAFLARFVEVVAASGVRVFVVHARKAWTEGLDPKANRTVPPLEHAKVHRLKRDFPELTIVSNGGLASLDEVTAQLAYVDGAMVGRAMWDRPWRWAAADRVLWGDAHAPDRRAVLERYEAYLHERLAEGVPLRALVRPLFNLYKGERGGRRWRQALDAALRAGRLPGGGLAALAPEAGAPA</sequence>
<proteinExistence type="inferred from homology"/>
<feature type="binding site" evidence="10">
    <location>
        <position position="164"/>
    </location>
    <ligand>
        <name>FMN</name>
        <dbReference type="ChEBI" id="CHEBI:58210"/>
    </ligand>
</feature>
<dbReference type="PANTHER" id="PTHR42907:SF1">
    <property type="entry name" value="FMN-LINKED OXIDOREDUCTASES SUPERFAMILY PROTEIN"/>
    <property type="match status" value="1"/>
</dbReference>
<feature type="active site" description="Proton donor" evidence="9">
    <location>
        <position position="93"/>
    </location>
</feature>
<evidence type="ECO:0000256" key="7">
    <source>
        <dbReference type="ARBA" id="ARBA00023002"/>
    </source>
</evidence>
<comment type="caution">
    <text evidence="12">The sequence shown here is derived from an EMBL/GenBank/DDBJ whole genome shotgun (WGS) entry which is preliminary data.</text>
</comment>
<comment type="cofactor">
    <cofactor evidence="8 10">
        <name>FMN</name>
        <dbReference type="ChEBI" id="CHEBI:58210"/>
    </cofactor>
</comment>
<dbReference type="PIRSF" id="PIRSF006621">
    <property type="entry name" value="Dus"/>
    <property type="match status" value="1"/>
</dbReference>
<feature type="domain" description="DUS-like FMN-binding" evidence="11">
    <location>
        <begin position="8"/>
        <end position="299"/>
    </location>
</feature>
<feature type="binding site" evidence="10">
    <location>
        <position position="132"/>
    </location>
    <ligand>
        <name>FMN</name>
        <dbReference type="ChEBI" id="CHEBI:58210"/>
    </ligand>
</feature>
<dbReference type="SUPFAM" id="SSF51395">
    <property type="entry name" value="FMN-linked oxidoreductases"/>
    <property type="match status" value="1"/>
</dbReference>
<keyword evidence="10" id="KW-0547">Nucleotide-binding</keyword>
<dbReference type="EC" id="1.3.1.-" evidence="8"/>
<dbReference type="EMBL" id="DRPZ01000144">
    <property type="protein sequence ID" value="HGY09479.1"/>
    <property type="molecule type" value="Genomic_DNA"/>
</dbReference>
<dbReference type="Pfam" id="PF01207">
    <property type="entry name" value="Dus"/>
    <property type="match status" value="1"/>
</dbReference>
<dbReference type="GO" id="GO:0017150">
    <property type="term" value="F:tRNA dihydrouridine synthase activity"/>
    <property type="evidence" value="ECO:0007669"/>
    <property type="project" value="InterPro"/>
</dbReference>
<evidence type="ECO:0000256" key="8">
    <source>
        <dbReference type="PIRNR" id="PIRNR006621"/>
    </source>
</evidence>
<dbReference type="GO" id="GO:0050660">
    <property type="term" value="F:flavin adenine dinucleotide binding"/>
    <property type="evidence" value="ECO:0007669"/>
    <property type="project" value="InterPro"/>
</dbReference>
<organism evidence="12">
    <name type="scientific">Oceanithermus profundus</name>
    <dbReference type="NCBI Taxonomy" id="187137"/>
    <lineage>
        <taxon>Bacteria</taxon>
        <taxon>Thermotogati</taxon>
        <taxon>Deinococcota</taxon>
        <taxon>Deinococci</taxon>
        <taxon>Thermales</taxon>
        <taxon>Thermaceae</taxon>
        <taxon>Oceanithermus</taxon>
    </lineage>
</organism>
<reference evidence="12" key="1">
    <citation type="journal article" date="2020" name="mSystems">
        <title>Genome- and Community-Level Interaction Insights into Carbon Utilization and Element Cycling Functions of Hydrothermarchaeota in Hydrothermal Sediment.</title>
        <authorList>
            <person name="Zhou Z."/>
            <person name="Liu Y."/>
            <person name="Xu W."/>
            <person name="Pan J."/>
            <person name="Luo Z.H."/>
            <person name="Li M."/>
        </authorList>
    </citation>
    <scope>NUCLEOTIDE SEQUENCE [LARGE SCALE GENOMIC DNA]</scope>
    <source>
        <strain evidence="12">HyVt-570</strain>
    </source>
</reference>
<keyword evidence="6" id="KW-0694">RNA-binding</keyword>
<keyword evidence="1" id="KW-0820">tRNA-binding</keyword>
<evidence type="ECO:0000256" key="1">
    <source>
        <dbReference type="ARBA" id="ARBA00022555"/>
    </source>
</evidence>
<gene>
    <name evidence="12" type="primary">dusA</name>
    <name evidence="12" type="ORF">ENK37_05435</name>
</gene>
<comment type="similarity">
    <text evidence="8">Belongs to the dus family.</text>
</comment>
<evidence type="ECO:0000256" key="4">
    <source>
        <dbReference type="ARBA" id="ARBA00022694"/>
    </source>
</evidence>
<dbReference type="Proteomes" id="UP000885759">
    <property type="component" value="Unassembled WGS sequence"/>
</dbReference>
<evidence type="ECO:0000256" key="9">
    <source>
        <dbReference type="PIRSR" id="PIRSR006621-1"/>
    </source>
</evidence>
<dbReference type="InterPro" id="IPR013785">
    <property type="entry name" value="Aldolase_TIM"/>
</dbReference>